<dbReference type="SUPFAM" id="SSF53271">
    <property type="entry name" value="PRTase-like"/>
    <property type="match status" value="1"/>
</dbReference>
<proteinExistence type="inferred from homology"/>
<reference evidence="4 5" key="1">
    <citation type="journal article" date="2015" name="Nature">
        <title>rRNA introns, odd ribosomes, and small enigmatic genomes across a large radiation of phyla.</title>
        <authorList>
            <person name="Brown C.T."/>
            <person name="Hug L.A."/>
            <person name="Thomas B.C."/>
            <person name="Sharon I."/>
            <person name="Castelle C.J."/>
            <person name="Singh A."/>
            <person name="Wilkins M.J."/>
            <person name="Williams K.H."/>
            <person name="Banfield J.F."/>
        </authorList>
    </citation>
    <scope>NUCLEOTIDE SEQUENCE [LARGE SCALE GENOMIC DNA]</scope>
</reference>
<dbReference type="EMBL" id="LCNT01000008">
    <property type="protein sequence ID" value="KKU60668.1"/>
    <property type="molecule type" value="Genomic_DNA"/>
</dbReference>
<organism evidence="4 5">
    <name type="scientific">Candidatus Beckwithbacteria bacterium GW2011_GWB1_47_15</name>
    <dbReference type="NCBI Taxonomy" id="1618371"/>
    <lineage>
        <taxon>Bacteria</taxon>
        <taxon>Candidatus Beckwithiibacteriota</taxon>
    </lineage>
</organism>
<accession>A0A0G1U2W7</accession>
<gene>
    <name evidence="4" type="ORF">UX85_C0008G0042</name>
</gene>
<comment type="caution">
    <text evidence="4">The sequence shown here is derived from an EMBL/GenBank/DDBJ whole genome shotgun (WGS) entry which is preliminary data.</text>
</comment>
<name>A0A0G1U2W7_9BACT</name>
<evidence type="ECO:0000313" key="4">
    <source>
        <dbReference type="EMBL" id="KKU60668.1"/>
    </source>
</evidence>
<dbReference type="Gene3D" id="3.40.50.2020">
    <property type="match status" value="1"/>
</dbReference>
<evidence type="ECO:0000256" key="1">
    <source>
        <dbReference type="ARBA" id="ARBA00008007"/>
    </source>
</evidence>
<comment type="similarity">
    <text evidence="1">Belongs to the ComF/GntX family.</text>
</comment>
<evidence type="ECO:0000259" key="3">
    <source>
        <dbReference type="Pfam" id="PF18912"/>
    </source>
</evidence>
<dbReference type="Pfam" id="PF18912">
    <property type="entry name" value="DZR_2"/>
    <property type="match status" value="1"/>
</dbReference>
<dbReference type="PANTHER" id="PTHR47505">
    <property type="entry name" value="DNA UTILIZATION PROTEIN YHGH"/>
    <property type="match status" value="1"/>
</dbReference>
<evidence type="ECO:0000259" key="2">
    <source>
        <dbReference type="Pfam" id="PF00156"/>
    </source>
</evidence>
<dbReference type="InterPro" id="IPR051910">
    <property type="entry name" value="ComF/GntX_DNA_util-trans"/>
</dbReference>
<dbReference type="InterPro" id="IPR044005">
    <property type="entry name" value="DZR_2"/>
</dbReference>
<evidence type="ECO:0000313" key="5">
    <source>
        <dbReference type="Proteomes" id="UP000033860"/>
    </source>
</evidence>
<dbReference type="Pfam" id="PF00156">
    <property type="entry name" value="Pribosyltran"/>
    <property type="match status" value="1"/>
</dbReference>
<feature type="domain" description="Phosphoribosyltransferase" evidence="2">
    <location>
        <begin position="143"/>
        <end position="224"/>
    </location>
</feature>
<dbReference type="AlphaFoldDB" id="A0A0G1U2W7"/>
<feature type="domain" description="Double zinc ribbon" evidence="3">
    <location>
        <begin position="4"/>
        <end position="44"/>
    </location>
</feature>
<dbReference type="PANTHER" id="PTHR47505:SF1">
    <property type="entry name" value="DNA UTILIZATION PROTEIN YHGH"/>
    <property type="match status" value="1"/>
</dbReference>
<dbReference type="CDD" id="cd06223">
    <property type="entry name" value="PRTases_typeI"/>
    <property type="match status" value="1"/>
</dbReference>
<dbReference type="InterPro" id="IPR029057">
    <property type="entry name" value="PRTase-like"/>
</dbReference>
<dbReference type="InterPro" id="IPR000836">
    <property type="entry name" value="PRTase_dom"/>
</dbReference>
<protein>
    <submittedName>
        <fullName evidence="4">Uncharacterized protein</fullName>
    </submittedName>
</protein>
<dbReference type="Proteomes" id="UP000033860">
    <property type="component" value="Unassembled WGS sequence"/>
</dbReference>
<sequence length="231" mass="26188">MGFWDLLYPRRCVGCGREGQYFCDRCLAETSLETGWRCPECNRASVGGVTHFGCRKKHGLDGLVTLASYRGLVRLGIHELKYRFLTDMEKEMRGLAALRLKEGLKSRQGLELRNLVKTKPAVVPVPLYWRRKNWRGFNQAEFIAKIVADELNLPLKTDFLVRSKPTKPQVEMARKERIKNVKRVFGVEAEKLPEKALLVDDVWTTGATMRAAGAALKRAGVKVVWGLALSR</sequence>